<gene>
    <name evidence="3" type="ORF">A0H81_04089</name>
</gene>
<dbReference type="EMBL" id="LUGG01000004">
    <property type="protein sequence ID" value="OBZ75765.1"/>
    <property type="molecule type" value="Genomic_DNA"/>
</dbReference>
<dbReference type="Pfam" id="PF01822">
    <property type="entry name" value="WSC"/>
    <property type="match status" value="2"/>
</dbReference>
<dbReference type="PANTHER" id="PTHR45964">
    <property type="entry name" value="WSCD FAMILY MEMBER CG9164"/>
    <property type="match status" value="1"/>
</dbReference>
<comment type="caution">
    <text evidence="3">The sequence shown here is derived from an EMBL/GenBank/DDBJ whole genome shotgun (WGS) entry which is preliminary data.</text>
</comment>
<name>A0A1C7MFR8_GRIFR</name>
<evidence type="ECO:0000256" key="1">
    <source>
        <dbReference type="ARBA" id="ARBA00022737"/>
    </source>
</evidence>
<evidence type="ECO:0000313" key="4">
    <source>
        <dbReference type="Proteomes" id="UP000092993"/>
    </source>
</evidence>
<dbReference type="InterPro" id="IPR051589">
    <property type="entry name" value="Sialate-O-sulfotransferase"/>
</dbReference>
<dbReference type="STRING" id="5627.A0A1C7MFR8"/>
<dbReference type="OMA" id="CHCGTGL"/>
<evidence type="ECO:0000259" key="2">
    <source>
        <dbReference type="PROSITE" id="PS51212"/>
    </source>
</evidence>
<dbReference type="AlphaFoldDB" id="A0A1C7MFR8"/>
<proteinExistence type="predicted"/>
<dbReference type="InterPro" id="IPR002889">
    <property type="entry name" value="WSC_carb-bd"/>
</dbReference>
<organism evidence="3 4">
    <name type="scientific">Grifola frondosa</name>
    <name type="common">Maitake</name>
    <name type="synonym">Polyporus frondosus</name>
    <dbReference type="NCBI Taxonomy" id="5627"/>
    <lineage>
        <taxon>Eukaryota</taxon>
        <taxon>Fungi</taxon>
        <taxon>Dikarya</taxon>
        <taxon>Basidiomycota</taxon>
        <taxon>Agaricomycotina</taxon>
        <taxon>Agaricomycetes</taxon>
        <taxon>Polyporales</taxon>
        <taxon>Grifolaceae</taxon>
        <taxon>Grifola</taxon>
    </lineage>
</organism>
<feature type="domain" description="WSC" evidence="2">
    <location>
        <begin position="117"/>
        <end position="216"/>
    </location>
</feature>
<protein>
    <submittedName>
        <fullName evidence="3">Putative fungistatic metabolite</fullName>
    </submittedName>
</protein>
<sequence length="217" mass="23394">MHKCVCINQSILSPAQLDSPVQLCGRYPSRIIKGDVTTVYSDNTVDDCITRCDAAGFNYAGVEYGDECHCGTGYATSSIQAAPDSDCNMSCPGDPEYTCGGSWRIQIYKSPALPPGSWTLEGCAVDNSTSPAFQNPVHANFSSNVDIVEDCMDYCGHWGYGWAGIENGEDCQCSLAGLFLGAQIVSMDQCNVSCPTHYGYNETCGGPQRLMVYEYDA</sequence>
<dbReference type="Proteomes" id="UP000092993">
    <property type="component" value="Unassembled WGS sequence"/>
</dbReference>
<dbReference type="PANTHER" id="PTHR45964:SF5">
    <property type="entry name" value="WSCD FAMILY MEMBER CG9164"/>
    <property type="match status" value="1"/>
</dbReference>
<dbReference type="PROSITE" id="PS51212">
    <property type="entry name" value="WSC"/>
    <property type="match status" value="2"/>
</dbReference>
<dbReference type="SMART" id="SM00321">
    <property type="entry name" value="WSC"/>
    <property type="match status" value="2"/>
</dbReference>
<keyword evidence="4" id="KW-1185">Reference proteome</keyword>
<reference evidence="3 4" key="1">
    <citation type="submission" date="2016-03" db="EMBL/GenBank/DDBJ databases">
        <title>Whole genome sequencing of Grifola frondosa 9006-11.</title>
        <authorList>
            <person name="Min B."/>
            <person name="Park H."/>
            <person name="Kim J.-G."/>
            <person name="Cho H."/>
            <person name="Oh Y.-L."/>
            <person name="Kong W.-S."/>
            <person name="Choi I.-G."/>
        </authorList>
    </citation>
    <scope>NUCLEOTIDE SEQUENCE [LARGE SCALE GENOMIC DNA]</scope>
    <source>
        <strain evidence="3 4">9006-11</strain>
    </source>
</reference>
<dbReference type="OrthoDB" id="5985073at2759"/>
<feature type="domain" description="WSC" evidence="2">
    <location>
        <begin position="18"/>
        <end position="111"/>
    </location>
</feature>
<evidence type="ECO:0000313" key="3">
    <source>
        <dbReference type="EMBL" id="OBZ75765.1"/>
    </source>
</evidence>
<accession>A0A1C7MFR8</accession>
<keyword evidence="1" id="KW-0677">Repeat</keyword>